<dbReference type="Proteomes" id="UP000318416">
    <property type="component" value="Unassembled WGS sequence"/>
</dbReference>
<proteinExistence type="predicted"/>
<dbReference type="AlphaFoldDB" id="A0A561EJW9"/>
<reference evidence="1 2" key="1">
    <citation type="submission" date="2019-06" db="EMBL/GenBank/DDBJ databases">
        <title>Sequencing the genomes of 1000 actinobacteria strains.</title>
        <authorList>
            <person name="Klenk H.-P."/>
        </authorList>
    </citation>
    <scope>NUCLEOTIDE SEQUENCE [LARGE SCALE GENOMIC DNA]</scope>
    <source>
        <strain evidence="1 2">DSM 41649</strain>
    </source>
</reference>
<evidence type="ECO:0000313" key="2">
    <source>
        <dbReference type="Proteomes" id="UP000318416"/>
    </source>
</evidence>
<accession>A0A561EJW9</accession>
<dbReference type="EMBL" id="VIVR01000001">
    <property type="protein sequence ID" value="TWE15906.1"/>
    <property type="molecule type" value="Genomic_DNA"/>
</dbReference>
<sequence>MGTATTPTGTPPEAVTRRRAATIATSNLGAVSPWRCPATWFATVIRSANPNASEAKHPLKARTPIRYGT</sequence>
<protein>
    <submittedName>
        <fullName evidence="1">Uncharacterized protein</fullName>
    </submittedName>
</protein>
<gene>
    <name evidence="1" type="ORF">FB465_0855</name>
</gene>
<evidence type="ECO:0000313" key="1">
    <source>
        <dbReference type="EMBL" id="TWE15906.1"/>
    </source>
</evidence>
<keyword evidence="2" id="KW-1185">Reference proteome</keyword>
<name>A0A561EJW9_9ACTN</name>
<comment type="caution">
    <text evidence="1">The sequence shown here is derived from an EMBL/GenBank/DDBJ whole genome shotgun (WGS) entry which is preliminary data.</text>
</comment>
<organism evidence="1 2">
    <name type="scientific">Kitasatospora atroaurantiaca</name>
    <dbReference type="NCBI Taxonomy" id="285545"/>
    <lineage>
        <taxon>Bacteria</taxon>
        <taxon>Bacillati</taxon>
        <taxon>Actinomycetota</taxon>
        <taxon>Actinomycetes</taxon>
        <taxon>Kitasatosporales</taxon>
        <taxon>Streptomycetaceae</taxon>
        <taxon>Kitasatospora</taxon>
    </lineage>
</organism>